<evidence type="ECO:0000256" key="5">
    <source>
        <dbReference type="ARBA" id="ARBA00023242"/>
    </source>
</evidence>
<feature type="region of interest" description="Disordered" evidence="6">
    <location>
        <begin position="250"/>
        <end position="278"/>
    </location>
</feature>
<keyword evidence="9" id="KW-1185">Reference proteome</keyword>
<keyword evidence="2" id="KW-0479">Metal-binding</keyword>
<reference evidence="8" key="1">
    <citation type="journal article" date="2020" name="Stud. Mycol.">
        <title>101 Dothideomycetes genomes: a test case for predicting lifestyles and emergence of pathogens.</title>
        <authorList>
            <person name="Haridas S."/>
            <person name="Albert R."/>
            <person name="Binder M."/>
            <person name="Bloem J."/>
            <person name="Labutti K."/>
            <person name="Salamov A."/>
            <person name="Andreopoulos B."/>
            <person name="Baker S."/>
            <person name="Barry K."/>
            <person name="Bills G."/>
            <person name="Bluhm B."/>
            <person name="Cannon C."/>
            <person name="Castanera R."/>
            <person name="Culley D."/>
            <person name="Daum C."/>
            <person name="Ezra D."/>
            <person name="Gonzalez J."/>
            <person name="Henrissat B."/>
            <person name="Kuo A."/>
            <person name="Liang C."/>
            <person name="Lipzen A."/>
            <person name="Lutzoni F."/>
            <person name="Magnuson J."/>
            <person name="Mondo S."/>
            <person name="Nolan M."/>
            <person name="Ohm R."/>
            <person name="Pangilinan J."/>
            <person name="Park H.-J."/>
            <person name="Ramirez L."/>
            <person name="Alfaro M."/>
            <person name="Sun H."/>
            <person name="Tritt A."/>
            <person name="Yoshinaga Y."/>
            <person name="Zwiers L.-H."/>
            <person name="Turgeon B."/>
            <person name="Goodwin S."/>
            <person name="Spatafora J."/>
            <person name="Crous P."/>
            <person name="Grigoriev I."/>
        </authorList>
    </citation>
    <scope>NUCLEOTIDE SEQUENCE</scope>
    <source>
        <strain evidence="8">CBS 115976</strain>
    </source>
</reference>
<proteinExistence type="predicted"/>
<name>A0A6A6UTZ8_9PEZI</name>
<keyword evidence="3" id="KW-0863">Zinc-finger</keyword>
<dbReference type="AlphaFoldDB" id="A0A6A6UTZ8"/>
<keyword evidence="4" id="KW-0862">Zinc</keyword>
<feature type="domain" description="PARP-type" evidence="7">
    <location>
        <begin position="147"/>
        <end position="245"/>
    </location>
</feature>
<dbReference type="Gene3D" id="3.30.1740.10">
    <property type="entry name" value="Zinc finger, PARP-type"/>
    <property type="match status" value="2"/>
</dbReference>
<dbReference type="InterPro" id="IPR001510">
    <property type="entry name" value="Znf_PARP"/>
</dbReference>
<sequence length="440" mass="49308">MFSVVVKPNQHRGGAREDWEERQEAREGEEIRDGDPKMYKLAHSPIAKRICNTAACKNSETKILMGELALATYNSYWDNYQWKHWGCVTTKQLSNIAKLVTTVDEICGFDSLSEEAKVEVSASFTEGVVQNPDSKFSINVFGLSDAFKVDFAKSTAARCHGQKCGLEEKIKKGEFRLACMPSVTGDSNDGPLHSSWQYYHWSCLEDSHISAVSAQISGHAEVLEGYDELDEETKQHVKVAVSTGKLDKSWDPSKFAEPKAKKPAKPRQKKKKVDIDDEDIEILPKRKKRATEANRGQLENDDMIEIEAPLRSKTHVSKAEHVSFDDKSSHFPLKKTRFQTRGQQQTKPNQAVKVTPGNKVQYTLDLTADQDLETTIQALAKGCEVDQDMSELSSTRSTPEKDHTRLRKVDEPELSSGVAAFLAKLRHENLARTDAAGNDH</sequence>
<dbReference type="SUPFAM" id="SSF57716">
    <property type="entry name" value="Glucocorticoid receptor-like (DNA-binding domain)"/>
    <property type="match status" value="2"/>
</dbReference>
<organism evidence="8 9">
    <name type="scientific">Microthyrium microscopicum</name>
    <dbReference type="NCBI Taxonomy" id="703497"/>
    <lineage>
        <taxon>Eukaryota</taxon>
        <taxon>Fungi</taxon>
        <taxon>Dikarya</taxon>
        <taxon>Ascomycota</taxon>
        <taxon>Pezizomycotina</taxon>
        <taxon>Dothideomycetes</taxon>
        <taxon>Dothideomycetes incertae sedis</taxon>
        <taxon>Microthyriales</taxon>
        <taxon>Microthyriaceae</taxon>
        <taxon>Microthyrium</taxon>
    </lineage>
</organism>
<feature type="compositionally biased region" description="Basic and acidic residues" evidence="6">
    <location>
        <begin position="14"/>
        <end position="34"/>
    </location>
</feature>
<evidence type="ECO:0000256" key="4">
    <source>
        <dbReference type="ARBA" id="ARBA00022833"/>
    </source>
</evidence>
<feature type="compositionally biased region" description="Basic and acidic residues" evidence="6">
    <location>
        <begin position="398"/>
        <end position="411"/>
    </location>
</feature>
<dbReference type="Proteomes" id="UP000799302">
    <property type="component" value="Unassembled WGS sequence"/>
</dbReference>
<evidence type="ECO:0000256" key="2">
    <source>
        <dbReference type="ARBA" id="ARBA00022723"/>
    </source>
</evidence>
<evidence type="ECO:0000259" key="7">
    <source>
        <dbReference type="PROSITE" id="PS50064"/>
    </source>
</evidence>
<feature type="region of interest" description="Disordered" evidence="6">
    <location>
        <begin position="386"/>
        <end position="411"/>
    </location>
</feature>
<feature type="compositionally biased region" description="Basic and acidic residues" evidence="6">
    <location>
        <begin position="250"/>
        <end position="260"/>
    </location>
</feature>
<dbReference type="GO" id="GO:0003677">
    <property type="term" value="F:DNA binding"/>
    <property type="evidence" value="ECO:0007669"/>
    <property type="project" value="InterPro"/>
</dbReference>
<keyword evidence="5" id="KW-0539">Nucleus</keyword>
<evidence type="ECO:0000256" key="6">
    <source>
        <dbReference type="SAM" id="MobiDB-lite"/>
    </source>
</evidence>
<dbReference type="InterPro" id="IPR036957">
    <property type="entry name" value="Znf_PARP_sf"/>
</dbReference>
<dbReference type="EMBL" id="MU004230">
    <property type="protein sequence ID" value="KAF2674953.1"/>
    <property type="molecule type" value="Genomic_DNA"/>
</dbReference>
<dbReference type="OrthoDB" id="429950at2759"/>
<dbReference type="SMART" id="SM01336">
    <property type="entry name" value="zf-PARP"/>
    <property type="match status" value="2"/>
</dbReference>
<evidence type="ECO:0000313" key="9">
    <source>
        <dbReference type="Proteomes" id="UP000799302"/>
    </source>
</evidence>
<gene>
    <name evidence="8" type="ORF">BT63DRAFT_449941</name>
</gene>
<feature type="compositionally biased region" description="Basic residues" evidence="6">
    <location>
        <begin position="261"/>
        <end position="272"/>
    </location>
</feature>
<dbReference type="PROSITE" id="PS50064">
    <property type="entry name" value="ZF_PARP_2"/>
    <property type="match status" value="1"/>
</dbReference>
<comment type="subcellular location">
    <subcellularLocation>
        <location evidence="1">Nucleus</location>
    </subcellularLocation>
</comment>
<feature type="region of interest" description="Disordered" evidence="6">
    <location>
        <begin position="1"/>
        <end position="34"/>
    </location>
</feature>
<evidence type="ECO:0000256" key="1">
    <source>
        <dbReference type="ARBA" id="ARBA00004123"/>
    </source>
</evidence>
<evidence type="ECO:0000313" key="8">
    <source>
        <dbReference type="EMBL" id="KAF2674953.1"/>
    </source>
</evidence>
<dbReference type="GO" id="GO:0005634">
    <property type="term" value="C:nucleus"/>
    <property type="evidence" value="ECO:0007669"/>
    <property type="project" value="UniProtKB-SubCell"/>
</dbReference>
<accession>A0A6A6UTZ8</accession>
<protein>
    <recommendedName>
        <fullName evidence="7">PARP-type domain-containing protein</fullName>
    </recommendedName>
</protein>
<evidence type="ECO:0000256" key="3">
    <source>
        <dbReference type="ARBA" id="ARBA00022771"/>
    </source>
</evidence>
<dbReference type="GO" id="GO:0008270">
    <property type="term" value="F:zinc ion binding"/>
    <property type="evidence" value="ECO:0007669"/>
    <property type="project" value="UniProtKB-KW"/>
</dbReference>
<dbReference type="Pfam" id="PF00645">
    <property type="entry name" value="zf-PARP"/>
    <property type="match status" value="2"/>
</dbReference>